<dbReference type="EMBL" id="JAACXV010000023">
    <property type="protein sequence ID" value="KAF7286631.1"/>
    <property type="molecule type" value="Genomic_DNA"/>
</dbReference>
<evidence type="ECO:0000256" key="3">
    <source>
        <dbReference type="RuleBase" id="RU000363"/>
    </source>
</evidence>
<reference evidence="4" key="1">
    <citation type="submission" date="2020-08" db="EMBL/GenBank/DDBJ databases">
        <title>Genome sequencing and assembly of the red palm weevil Rhynchophorus ferrugineus.</title>
        <authorList>
            <person name="Dias G.B."/>
            <person name="Bergman C.M."/>
            <person name="Manee M."/>
        </authorList>
    </citation>
    <scope>NUCLEOTIDE SEQUENCE</scope>
    <source>
        <strain evidence="4">AA-2017</strain>
        <tissue evidence="4">Whole larva</tissue>
    </source>
</reference>
<dbReference type="AlphaFoldDB" id="A0A834MKN0"/>
<dbReference type="Proteomes" id="UP000625711">
    <property type="component" value="Unassembled WGS sequence"/>
</dbReference>
<dbReference type="OrthoDB" id="1933717at2759"/>
<dbReference type="Gene3D" id="3.40.50.720">
    <property type="entry name" value="NAD(P)-binding Rossmann-like Domain"/>
    <property type="match status" value="1"/>
</dbReference>
<dbReference type="PANTHER" id="PTHR43115">
    <property type="entry name" value="DEHYDROGENASE/REDUCTASE SDR FAMILY MEMBER 11"/>
    <property type="match status" value="1"/>
</dbReference>
<dbReference type="PROSITE" id="PS00061">
    <property type="entry name" value="ADH_SHORT"/>
    <property type="match status" value="1"/>
</dbReference>
<evidence type="ECO:0000256" key="1">
    <source>
        <dbReference type="ARBA" id="ARBA00006484"/>
    </source>
</evidence>
<comment type="similarity">
    <text evidence="1 3">Belongs to the short-chain dehydrogenases/reductases (SDR) family.</text>
</comment>
<gene>
    <name evidence="4" type="ORF">GWI33_004664</name>
</gene>
<accession>A0A834MKN0</accession>
<dbReference type="InterPro" id="IPR002347">
    <property type="entry name" value="SDR_fam"/>
</dbReference>
<dbReference type="FunFam" id="3.40.50.720:FF:000047">
    <property type="entry name" value="NADP-dependent L-serine/L-allo-threonine dehydrogenase"/>
    <property type="match status" value="1"/>
</dbReference>
<comment type="caution">
    <text evidence="4">The sequence shown here is derived from an EMBL/GenBank/DDBJ whole genome shotgun (WGS) entry which is preliminary data.</text>
</comment>
<dbReference type="InterPro" id="IPR020904">
    <property type="entry name" value="Sc_DH/Rdtase_CS"/>
</dbReference>
<dbReference type="Pfam" id="PF00106">
    <property type="entry name" value="adh_short"/>
    <property type="match status" value="1"/>
</dbReference>
<evidence type="ECO:0000256" key="2">
    <source>
        <dbReference type="ARBA" id="ARBA00023002"/>
    </source>
</evidence>
<dbReference type="GO" id="GO:0016616">
    <property type="term" value="F:oxidoreductase activity, acting on the CH-OH group of donors, NAD or NADP as acceptor"/>
    <property type="evidence" value="ECO:0007669"/>
    <property type="project" value="UniProtKB-ARBA"/>
</dbReference>
<evidence type="ECO:0008006" key="6">
    <source>
        <dbReference type="Google" id="ProtNLM"/>
    </source>
</evidence>
<protein>
    <recommendedName>
        <fullName evidence="6">Farnesol dehydrogenase-like</fullName>
    </recommendedName>
</protein>
<evidence type="ECO:0000313" key="4">
    <source>
        <dbReference type="EMBL" id="KAF7286631.1"/>
    </source>
</evidence>
<dbReference type="PRINTS" id="PR00080">
    <property type="entry name" value="SDRFAMILY"/>
</dbReference>
<keyword evidence="5" id="KW-1185">Reference proteome</keyword>
<organism evidence="4 5">
    <name type="scientific">Rhynchophorus ferrugineus</name>
    <name type="common">Red palm weevil</name>
    <name type="synonym">Curculio ferrugineus</name>
    <dbReference type="NCBI Taxonomy" id="354439"/>
    <lineage>
        <taxon>Eukaryota</taxon>
        <taxon>Metazoa</taxon>
        <taxon>Ecdysozoa</taxon>
        <taxon>Arthropoda</taxon>
        <taxon>Hexapoda</taxon>
        <taxon>Insecta</taxon>
        <taxon>Pterygota</taxon>
        <taxon>Neoptera</taxon>
        <taxon>Endopterygota</taxon>
        <taxon>Coleoptera</taxon>
        <taxon>Polyphaga</taxon>
        <taxon>Cucujiformia</taxon>
        <taxon>Curculionidae</taxon>
        <taxon>Dryophthorinae</taxon>
        <taxon>Rhynchophorus</taxon>
    </lineage>
</organism>
<name>A0A834MKN0_RHYFE</name>
<sequence length="249" mass="27185">MVLSLDRWIGKVAVITGASAGIGAELVIRLADAGIIVVGLNRRAIQLADKHANLKDKIHYIQCDISNEADVQNAFKKINKIGVVHILINNAGTTTKNNLFDGEPDTWRKVLDTNVIGTCIVSKEAIKIMTANKIAGQIININSILGHFVYNIPKANIYPASKHALTALTETLRLELIDIDSDIKVTSLSPGPVDNTEFFVRQNVGDGNNGPIKYFLNPEDIADAAMFVLSTPPHLQVAELMLRPLKEPY</sequence>
<dbReference type="InterPro" id="IPR036291">
    <property type="entry name" value="NAD(P)-bd_dom_sf"/>
</dbReference>
<keyword evidence="2" id="KW-0560">Oxidoreductase</keyword>
<dbReference type="SUPFAM" id="SSF51735">
    <property type="entry name" value="NAD(P)-binding Rossmann-fold domains"/>
    <property type="match status" value="1"/>
</dbReference>
<dbReference type="PANTHER" id="PTHR43115:SF4">
    <property type="entry name" value="DEHYDROGENASE_REDUCTASE SDR FAMILY MEMBER 11"/>
    <property type="match status" value="1"/>
</dbReference>
<evidence type="ECO:0000313" key="5">
    <source>
        <dbReference type="Proteomes" id="UP000625711"/>
    </source>
</evidence>
<dbReference type="PRINTS" id="PR00081">
    <property type="entry name" value="GDHRDH"/>
</dbReference>
<proteinExistence type="inferred from homology"/>